<evidence type="ECO:0000259" key="1">
    <source>
        <dbReference type="Pfam" id="PF00004"/>
    </source>
</evidence>
<dbReference type="InterPro" id="IPR003959">
    <property type="entry name" value="ATPase_AAA_core"/>
</dbReference>
<dbReference type="Pfam" id="PF00004">
    <property type="entry name" value="AAA"/>
    <property type="match status" value="1"/>
</dbReference>
<feature type="domain" description="ATPase AAA-type core" evidence="1">
    <location>
        <begin position="68"/>
        <end position="155"/>
    </location>
</feature>
<protein>
    <recommendedName>
        <fullName evidence="1">ATPase AAA-type core domain-containing protein</fullName>
    </recommendedName>
</protein>
<evidence type="ECO:0000313" key="3">
    <source>
        <dbReference type="Proteomes" id="UP000003922"/>
    </source>
</evidence>
<comment type="caution">
    <text evidence="2">The sequence shown here is derived from an EMBL/GenBank/DDBJ whole genome shotgun (WGS) entry which is preliminary data.</text>
</comment>
<dbReference type="InterPro" id="IPR027417">
    <property type="entry name" value="P-loop_NTPase"/>
</dbReference>
<dbReference type="KEGG" id="cwa:CwatDRAFT_6655"/>
<organism evidence="2 3">
    <name type="scientific">Crocosphaera watsonii WH 8501</name>
    <dbReference type="NCBI Taxonomy" id="165597"/>
    <lineage>
        <taxon>Bacteria</taxon>
        <taxon>Bacillati</taxon>
        <taxon>Cyanobacteriota</taxon>
        <taxon>Cyanophyceae</taxon>
        <taxon>Oscillatoriophycideae</taxon>
        <taxon>Chroococcales</taxon>
        <taxon>Aphanothecaceae</taxon>
        <taxon>Crocosphaera</taxon>
    </lineage>
</organism>
<sequence>MTEVHPEFSNKNERSENDLFLPFTYEEILKKIGKDKSRLVDLIVPVTQFEKQIIQVVLDIENAGYLLFLYGVSGVGKSTFISSLKFQKHIPIQSIVSIDASELDYENKSDIKLKQLLKQIKKEARDFFSENNQSNDKLCIVIDYLENLNDEDNNNVKAFFRDLNGLLRKYPILIIWPVTVREDLENMQEFAKSFSSTMFHRIRPAINFTGPPLDEYPNIAKKTIMFFNEGKSCYEFQLTDNDLENLKKGYEKKAQEKHLIRDYLKDIRSLWEERTDYISGIVKNVPKPTEVWFIFFYPEAEDIVARFAKQTPDIINEMWNADYKSLFVYISDNNQRKADWKPQRLTLALSSRMLTTKIMYLPTNALVSCIAAYAKDAEIPIPKEDLLNRDKYNILQHWCIKSNAKKTLSTTPLYLQLSGVSITGGKRKSGRVEKGLKNATPAFEKINKDISDKKISDQKFNKAVCLALQDVFNNSEHNLDFVAEKPHPHLTNIRPDILVDTNDKLVCLEFCYTNNKTPGNMADYVLRKLNQYMKQLKDNFEIPKDLLS</sequence>
<dbReference type="SUPFAM" id="SSF52540">
    <property type="entry name" value="P-loop containing nucleoside triphosphate hydrolases"/>
    <property type="match status" value="1"/>
</dbReference>
<reference evidence="2" key="3">
    <citation type="submission" date="2016-12" db="EMBL/GenBank/DDBJ databases">
        <title>Annotation of the draft genome assembly of Crocosphaera watsonii WH 8501.</title>
        <authorList>
            <consortium name="US DOE Joint Genome Institute (JGI-ORNL)"/>
            <person name="Larimer F."/>
            <person name="Land M."/>
        </authorList>
    </citation>
    <scope>NUCLEOTIDE SEQUENCE</scope>
    <source>
        <strain evidence="2">WH 8501</strain>
    </source>
</reference>
<gene>
    <name evidence="2" type="ORF">CwatDRAFT_6655</name>
</gene>
<keyword evidence="3" id="KW-1185">Reference proteome</keyword>
<dbReference type="RefSeq" id="WP_007303232.1">
    <property type="nucleotide sequence ID" value="NZ_AADV02000001.1"/>
</dbReference>
<dbReference type="GO" id="GO:0016887">
    <property type="term" value="F:ATP hydrolysis activity"/>
    <property type="evidence" value="ECO:0007669"/>
    <property type="project" value="InterPro"/>
</dbReference>
<name>Q4CAM1_CROWT</name>
<proteinExistence type="predicted"/>
<dbReference type="OrthoDB" id="502426at2"/>
<reference evidence="2" key="1">
    <citation type="submission" date="2004-02" db="EMBL/GenBank/DDBJ databases">
        <authorList>
            <consortium name="DOE Joint Genome Institute"/>
        </authorList>
    </citation>
    <scope>NUCLEOTIDE SEQUENCE [LARGE SCALE GENOMIC DNA]</scope>
    <source>
        <strain evidence="2">WH 8501</strain>
    </source>
</reference>
<dbReference type="Proteomes" id="UP000003922">
    <property type="component" value="Unassembled WGS sequence"/>
</dbReference>
<dbReference type="GO" id="GO:0005524">
    <property type="term" value="F:ATP binding"/>
    <property type="evidence" value="ECO:0007669"/>
    <property type="project" value="InterPro"/>
</dbReference>
<dbReference type="Gene3D" id="3.40.50.300">
    <property type="entry name" value="P-loop containing nucleotide triphosphate hydrolases"/>
    <property type="match status" value="1"/>
</dbReference>
<dbReference type="EMBL" id="AADV02000001">
    <property type="protein sequence ID" value="EAM52915.1"/>
    <property type="molecule type" value="Genomic_DNA"/>
</dbReference>
<reference evidence="2" key="2">
    <citation type="submission" date="2005-06" db="EMBL/GenBank/DDBJ databases">
        <title>Sequencing of the draft genome and assembly of Crocosphaera watsonii WH 8501.</title>
        <authorList>
            <consortium name="US DOE Joint Genome Institute (JGI-PGF)"/>
            <person name="Copeland A."/>
            <person name="Lucas S."/>
            <person name="Lapidus A."/>
            <person name="Barry K."/>
            <person name="Detter C."/>
            <person name="Glavina T."/>
            <person name="Hammon N."/>
            <person name="Israni S."/>
            <person name="Pitluck S."/>
            <person name="Richardson P."/>
        </authorList>
    </citation>
    <scope>NUCLEOTIDE SEQUENCE [LARGE SCALE GENOMIC DNA]</scope>
    <source>
        <strain evidence="2">WH 8501</strain>
    </source>
</reference>
<accession>Q4CAM1</accession>
<evidence type="ECO:0000313" key="2">
    <source>
        <dbReference type="EMBL" id="EAM52915.1"/>
    </source>
</evidence>
<dbReference type="AlphaFoldDB" id="Q4CAM1"/>